<dbReference type="GO" id="GO:0004674">
    <property type="term" value="F:protein serine/threonine kinase activity"/>
    <property type="evidence" value="ECO:0007669"/>
    <property type="project" value="UniProtKB-KW"/>
</dbReference>
<name>A0A9P5XBE6_9AGAR</name>
<evidence type="ECO:0000256" key="4">
    <source>
        <dbReference type="ARBA" id="ARBA00022741"/>
    </source>
</evidence>
<sequence>MVTQKERILKDVRFTASDYLCPGGSSDIYRGQWWLSRSFAYIGGKTERQLGVPARLALGADSDNPPDFGVHRDSMCCTMPLFGVFFNPNEKDYPCLVMPYCEDGDLVRYLCGPAAGLEHLHNFGSHPIIHGDIKDGFVRIADFGTSKMLDVPLSAAPGSQMTGSYRWMSPELYLNNNPKTTTASDVWAFGMTILEVCLHRRVPYKHLESYWTVAKEVARGQLPPQPPEINSVMWVLLKWCFSVDPMKRPRAETVSIALNIMLAVERVTPEALDSFMDYMHPLRHEVSASQNFPCFWPGCKAQFDTLIARRPHIVPHWHRWVDGQA</sequence>
<evidence type="ECO:0000256" key="5">
    <source>
        <dbReference type="ARBA" id="ARBA00022777"/>
    </source>
</evidence>
<keyword evidence="3" id="KW-0808">Transferase</keyword>
<proteinExistence type="predicted"/>
<keyword evidence="11" id="KW-1185">Reference proteome</keyword>
<dbReference type="AlphaFoldDB" id="A0A9P5XBE6"/>
<dbReference type="SUPFAM" id="SSF56112">
    <property type="entry name" value="Protein kinase-like (PK-like)"/>
    <property type="match status" value="1"/>
</dbReference>
<comment type="catalytic activity">
    <reaction evidence="7">
        <text>L-threonyl-[protein] + ATP = O-phospho-L-threonyl-[protein] + ADP + H(+)</text>
        <dbReference type="Rhea" id="RHEA:46608"/>
        <dbReference type="Rhea" id="RHEA-COMP:11060"/>
        <dbReference type="Rhea" id="RHEA-COMP:11605"/>
        <dbReference type="ChEBI" id="CHEBI:15378"/>
        <dbReference type="ChEBI" id="CHEBI:30013"/>
        <dbReference type="ChEBI" id="CHEBI:30616"/>
        <dbReference type="ChEBI" id="CHEBI:61977"/>
        <dbReference type="ChEBI" id="CHEBI:456216"/>
        <dbReference type="EC" id="2.7.11.1"/>
    </reaction>
</comment>
<evidence type="ECO:0000313" key="11">
    <source>
        <dbReference type="Proteomes" id="UP000807342"/>
    </source>
</evidence>
<dbReference type="PROSITE" id="PS50011">
    <property type="entry name" value="PROTEIN_KINASE_DOM"/>
    <property type="match status" value="1"/>
</dbReference>
<protein>
    <recommendedName>
        <fullName evidence="1">non-specific serine/threonine protein kinase</fullName>
        <ecNumber evidence="1">2.7.11.1</ecNumber>
    </recommendedName>
</protein>
<dbReference type="GO" id="GO:0005737">
    <property type="term" value="C:cytoplasm"/>
    <property type="evidence" value="ECO:0007669"/>
    <property type="project" value="TreeGrafter"/>
</dbReference>
<dbReference type="InterPro" id="IPR011009">
    <property type="entry name" value="Kinase-like_dom_sf"/>
</dbReference>
<dbReference type="Gene3D" id="1.10.510.10">
    <property type="entry name" value="Transferase(Phosphotransferase) domain 1"/>
    <property type="match status" value="1"/>
</dbReference>
<dbReference type="InterPro" id="IPR000719">
    <property type="entry name" value="Prot_kinase_dom"/>
</dbReference>
<comment type="catalytic activity">
    <reaction evidence="8">
        <text>L-seryl-[protein] + ATP = O-phospho-L-seryl-[protein] + ADP + H(+)</text>
        <dbReference type="Rhea" id="RHEA:17989"/>
        <dbReference type="Rhea" id="RHEA-COMP:9863"/>
        <dbReference type="Rhea" id="RHEA-COMP:11604"/>
        <dbReference type="ChEBI" id="CHEBI:15378"/>
        <dbReference type="ChEBI" id="CHEBI:29999"/>
        <dbReference type="ChEBI" id="CHEBI:30616"/>
        <dbReference type="ChEBI" id="CHEBI:83421"/>
        <dbReference type="ChEBI" id="CHEBI:456216"/>
        <dbReference type="EC" id="2.7.11.1"/>
    </reaction>
</comment>
<reference evidence="10" key="1">
    <citation type="submission" date="2020-11" db="EMBL/GenBank/DDBJ databases">
        <authorList>
            <consortium name="DOE Joint Genome Institute"/>
            <person name="Ahrendt S."/>
            <person name="Riley R."/>
            <person name="Andreopoulos W."/>
            <person name="Labutti K."/>
            <person name="Pangilinan J."/>
            <person name="Ruiz-Duenas F.J."/>
            <person name="Barrasa J.M."/>
            <person name="Sanchez-Garcia M."/>
            <person name="Camarero S."/>
            <person name="Miyauchi S."/>
            <person name="Serrano A."/>
            <person name="Linde D."/>
            <person name="Babiker R."/>
            <person name="Drula E."/>
            <person name="Ayuso-Fernandez I."/>
            <person name="Pacheco R."/>
            <person name="Padilla G."/>
            <person name="Ferreira P."/>
            <person name="Barriuso J."/>
            <person name="Kellner H."/>
            <person name="Castanera R."/>
            <person name="Alfaro M."/>
            <person name="Ramirez L."/>
            <person name="Pisabarro A.G."/>
            <person name="Kuo A."/>
            <person name="Tritt A."/>
            <person name="Lipzen A."/>
            <person name="He G."/>
            <person name="Yan M."/>
            <person name="Ng V."/>
            <person name="Cullen D."/>
            <person name="Martin F."/>
            <person name="Rosso M.-N."/>
            <person name="Henrissat B."/>
            <person name="Hibbett D."/>
            <person name="Martinez A.T."/>
            <person name="Grigoriev I.V."/>
        </authorList>
    </citation>
    <scope>NUCLEOTIDE SEQUENCE</scope>
    <source>
        <strain evidence="10">MF-IS2</strain>
    </source>
</reference>
<evidence type="ECO:0000256" key="8">
    <source>
        <dbReference type="ARBA" id="ARBA00048679"/>
    </source>
</evidence>
<evidence type="ECO:0000259" key="9">
    <source>
        <dbReference type="PROSITE" id="PS50011"/>
    </source>
</evidence>
<evidence type="ECO:0000256" key="6">
    <source>
        <dbReference type="ARBA" id="ARBA00022840"/>
    </source>
</evidence>
<dbReference type="EC" id="2.7.11.1" evidence="1"/>
<gene>
    <name evidence="10" type="ORF">P691DRAFT_782757</name>
</gene>
<organism evidence="10 11">
    <name type="scientific">Macrolepiota fuliginosa MF-IS2</name>
    <dbReference type="NCBI Taxonomy" id="1400762"/>
    <lineage>
        <taxon>Eukaryota</taxon>
        <taxon>Fungi</taxon>
        <taxon>Dikarya</taxon>
        <taxon>Basidiomycota</taxon>
        <taxon>Agaricomycotina</taxon>
        <taxon>Agaricomycetes</taxon>
        <taxon>Agaricomycetidae</taxon>
        <taxon>Agaricales</taxon>
        <taxon>Agaricineae</taxon>
        <taxon>Agaricaceae</taxon>
        <taxon>Macrolepiota</taxon>
    </lineage>
</organism>
<dbReference type="GO" id="GO:0005524">
    <property type="term" value="F:ATP binding"/>
    <property type="evidence" value="ECO:0007669"/>
    <property type="project" value="UniProtKB-KW"/>
</dbReference>
<evidence type="ECO:0000313" key="10">
    <source>
        <dbReference type="EMBL" id="KAF9447179.1"/>
    </source>
</evidence>
<dbReference type="OrthoDB" id="346907at2759"/>
<feature type="domain" description="Protein kinase" evidence="9">
    <location>
        <begin position="1"/>
        <end position="262"/>
    </location>
</feature>
<evidence type="ECO:0000256" key="7">
    <source>
        <dbReference type="ARBA" id="ARBA00047899"/>
    </source>
</evidence>
<dbReference type="InterPro" id="IPR053235">
    <property type="entry name" value="Ser_Thr_kinase"/>
</dbReference>
<keyword evidence="2" id="KW-0723">Serine/threonine-protein kinase</keyword>
<accession>A0A9P5XBE6</accession>
<dbReference type="PANTHER" id="PTHR24361:SF433">
    <property type="entry name" value="PROTEIN KINASE DOMAIN-CONTAINING PROTEIN"/>
    <property type="match status" value="1"/>
</dbReference>
<keyword evidence="5 10" id="KW-0418">Kinase</keyword>
<comment type="caution">
    <text evidence="10">The sequence shown here is derived from an EMBL/GenBank/DDBJ whole genome shotgun (WGS) entry which is preliminary data.</text>
</comment>
<dbReference type="InterPro" id="IPR001245">
    <property type="entry name" value="Ser-Thr/Tyr_kinase_cat_dom"/>
</dbReference>
<keyword evidence="4" id="KW-0547">Nucleotide-binding</keyword>
<dbReference type="PANTHER" id="PTHR24361">
    <property type="entry name" value="MITOGEN-ACTIVATED KINASE KINASE KINASE"/>
    <property type="match status" value="1"/>
</dbReference>
<dbReference type="Proteomes" id="UP000807342">
    <property type="component" value="Unassembled WGS sequence"/>
</dbReference>
<keyword evidence="6" id="KW-0067">ATP-binding</keyword>
<evidence type="ECO:0000256" key="1">
    <source>
        <dbReference type="ARBA" id="ARBA00012513"/>
    </source>
</evidence>
<evidence type="ECO:0000256" key="3">
    <source>
        <dbReference type="ARBA" id="ARBA00022679"/>
    </source>
</evidence>
<dbReference type="EMBL" id="MU151211">
    <property type="protein sequence ID" value="KAF9447179.1"/>
    <property type="molecule type" value="Genomic_DNA"/>
</dbReference>
<dbReference type="Pfam" id="PF07714">
    <property type="entry name" value="PK_Tyr_Ser-Thr"/>
    <property type="match status" value="1"/>
</dbReference>
<evidence type="ECO:0000256" key="2">
    <source>
        <dbReference type="ARBA" id="ARBA00022527"/>
    </source>
</evidence>